<dbReference type="InterPro" id="IPR009057">
    <property type="entry name" value="Homeodomain-like_sf"/>
</dbReference>
<keyword evidence="1 2" id="KW-0238">DNA-binding</keyword>
<feature type="DNA-binding region" description="H-T-H motif" evidence="2">
    <location>
        <begin position="41"/>
        <end position="60"/>
    </location>
</feature>
<dbReference type="Proteomes" id="UP000237749">
    <property type="component" value="Unassembled WGS sequence"/>
</dbReference>
<dbReference type="GO" id="GO:0003677">
    <property type="term" value="F:DNA binding"/>
    <property type="evidence" value="ECO:0007669"/>
    <property type="project" value="UniProtKB-UniRule"/>
</dbReference>
<organism evidence="4 5">
    <name type="scientific">Lacrimispora xylanisolvens</name>
    <dbReference type="NCBI Taxonomy" id="384636"/>
    <lineage>
        <taxon>Bacteria</taxon>
        <taxon>Bacillati</taxon>
        <taxon>Bacillota</taxon>
        <taxon>Clostridia</taxon>
        <taxon>Lachnospirales</taxon>
        <taxon>Lachnospiraceae</taxon>
        <taxon>Lacrimispora</taxon>
    </lineage>
</organism>
<dbReference type="OrthoDB" id="6430772at2"/>
<evidence type="ECO:0000256" key="2">
    <source>
        <dbReference type="PROSITE-ProRule" id="PRU00335"/>
    </source>
</evidence>
<name>A0A2S6HNA5_9FIRM</name>
<evidence type="ECO:0000313" key="4">
    <source>
        <dbReference type="EMBL" id="PPK78992.1"/>
    </source>
</evidence>
<proteinExistence type="predicted"/>
<dbReference type="PROSITE" id="PS50977">
    <property type="entry name" value="HTH_TETR_2"/>
    <property type="match status" value="1"/>
</dbReference>
<evidence type="ECO:0000313" key="5">
    <source>
        <dbReference type="Proteomes" id="UP000237749"/>
    </source>
</evidence>
<dbReference type="InterPro" id="IPR001647">
    <property type="entry name" value="HTH_TetR"/>
</dbReference>
<keyword evidence="5" id="KW-1185">Reference proteome</keyword>
<dbReference type="Pfam" id="PF00440">
    <property type="entry name" value="TetR_N"/>
    <property type="match status" value="1"/>
</dbReference>
<gene>
    <name evidence="4" type="ORF">BXY41_112152</name>
</gene>
<evidence type="ECO:0000256" key="1">
    <source>
        <dbReference type="ARBA" id="ARBA00023125"/>
    </source>
</evidence>
<dbReference type="AlphaFoldDB" id="A0A2S6HNA5"/>
<dbReference type="EMBL" id="PTJA01000012">
    <property type="protein sequence ID" value="PPK78992.1"/>
    <property type="molecule type" value="Genomic_DNA"/>
</dbReference>
<reference evidence="4 5" key="1">
    <citation type="submission" date="2018-02" db="EMBL/GenBank/DDBJ databases">
        <title>Genomic Encyclopedia of Archaeal and Bacterial Type Strains, Phase II (KMG-II): from individual species to whole genera.</title>
        <authorList>
            <person name="Goeker M."/>
        </authorList>
    </citation>
    <scope>NUCLEOTIDE SEQUENCE [LARGE SCALE GENOMIC DNA]</scope>
    <source>
        <strain evidence="4 5">DSM 3808</strain>
    </source>
</reference>
<feature type="domain" description="HTH tetR-type" evidence="3">
    <location>
        <begin position="18"/>
        <end position="78"/>
    </location>
</feature>
<dbReference type="PANTHER" id="PTHR43479">
    <property type="entry name" value="ACREF/ENVCD OPERON REPRESSOR-RELATED"/>
    <property type="match status" value="1"/>
</dbReference>
<protein>
    <submittedName>
        <fullName evidence="4">TetR family transcriptional regulator</fullName>
    </submittedName>
</protein>
<accession>A0A2S6HNA5</accession>
<dbReference type="SUPFAM" id="SSF46689">
    <property type="entry name" value="Homeodomain-like"/>
    <property type="match status" value="1"/>
</dbReference>
<dbReference type="Gene3D" id="1.10.357.10">
    <property type="entry name" value="Tetracycline Repressor, domain 2"/>
    <property type="match status" value="1"/>
</dbReference>
<dbReference type="RefSeq" id="WP_104438683.1">
    <property type="nucleotide sequence ID" value="NZ_PTJA01000012.1"/>
</dbReference>
<sequence length="213" mass="25136">MKSIKDATNLTSRDLQAIERREQLLESAKELFALKGFHATTTREITRNIGMADGLIYHYFPEGKKQMLDIILKEFLDDRYLLVEAEIAGLEDTLSLKELLISLGNIFFAYIAKDKYVLQILLKEKSAFSEEYTERFSQHVSLLLGQTMKRVQVFVDRKEIRSFDIFMMVNQFWSAIYSYILQDVFFGNHSFYHSDREHYLIQVVEYTLLTWEL</sequence>
<dbReference type="PANTHER" id="PTHR43479:SF11">
    <property type="entry name" value="ACREF_ENVCD OPERON REPRESSOR-RELATED"/>
    <property type="match status" value="1"/>
</dbReference>
<dbReference type="InterPro" id="IPR050624">
    <property type="entry name" value="HTH-type_Tx_Regulator"/>
</dbReference>
<comment type="caution">
    <text evidence="4">The sequence shown here is derived from an EMBL/GenBank/DDBJ whole genome shotgun (WGS) entry which is preliminary data.</text>
</comment>
<evidence type="ECO:0000259" key="3">
    <source>
        <dbReference type="PROSITE" id="PS50977"/>
    </source>
</evidence>